<keyword evidence="2" id="KW-1185">Reference proteome</keyword>
<protein>
    <submittedName>
        <fullName evidence="1">Uncharacterized protein</fullName>
    </submittedName>
</protein>
<accession>A0ACC3D3Y0</accession>
<dbReference type="EMBL" id="JAWDJW010007858">
    <property type="protein sequence ID" value="KAK3061417.1"/>
    <property type="molecule type" value="Genomic_DNA"/>
</dbReference>
<dbReference type="Proteomes" id="UP001186974">
    <property type="component" value="Unassembled WGS sequence"/>
</dbReference>
<organism evidence="1 2">
    <name type="scientific">Coniosporium uncinatum</name>
    <dbReference type="NCBI Taxonomy" id="93489"/>
    <lineage>
        <taxon>Eukaryota</taxon>
        <taxon>Fungi</taxon>
        <taxon>Dikarya</taxon>
        <taxon>Ascomycota</taxon>
        <taxon>Pezizomycotina</taxon>
        <taxon>Dothideomycetes</taxon>
        <taxon>Dothideomycetes incertae sedis</taxon>
        <taxon>Coniosporium</taxon>
    </lineage>
</organism>
<sequence>MGSIEEILERVKRLKIDNADATAALKDHNDEQLDVVTAKIFSELESVKANMMKEVKAALQGTQKTSANHLTSQPTYSATDFAKTVTVANNLTSTGGHAKMILRNLSVELTTIRKALPVCHDDLCELCGMDLPQCELFEFQRRMSKGCSNFNTDRQLIEMDIDSVCKDVQEFQQMIINYQSTGDERIRNDEGCADSSSLTSNPKYTPPGSSQAEDEIDTHGSTPQALPCAPSTFKYPNAHPYTWEKIFTPEMDARILEGLKTGQEDIAKELGITDSQLIQRRIELTGLHPSKASPLCRKPDSRSDTTGGCLDQAKPVPGSAVCEDADRAAASTMKEDYTLPHPDTDEEVVSCDTCFKQLINSEYWNCLKCKDHDVCHSCYLGRWYDPGCEFCHVVGHETDVESGLAANSDLAAAEVVSAVTDMQGETLVLPDCVLVNGVEISKTDLINAIKAAS</sequence>
<evidence type="ECO:0000313" key="1">
    <source>
        <dbReference type="EMBL" id="KAK3061417.1"/>
    </source>
</evidence>
<reference evidence="1" key="1">
    <citation type="submission" date="2024-09" db="EMBL/GenBank/DDBJ databases">
        <title>Black Yeasts Isolated from many extreme environments.</title>
        <authorList>
            <person name="Coleine C."/>
            <person name="Stajich J.E."/>
            <person name="Selbmann L."/>
        </authorList>
    </citation>
    <scope>NUCLEOTIDE SEQUENCE</scope>
    <source>
        <strain evidence="1">CCFEE 5737</strain>
    </source>
</reference>
<proteinExistence type="predicted"/>
<comment type="caution">
    <text evidence="1">The sequence shown here is derived from an EMBL/GenBank/DDBJ whole genome shotgun (WGS) entry which is preliminary data.</text>
</comment>
<name>A0ACC3D3Y0_9PEZI</name>
<evidence type="ECO:0000313" key="2">
    <source>
        <dbReference type="Proteomes" id="UP001186974"/>
    </source>
</evidence>
<feature type="non-terminal residue" evidence="1">
    <location>
        <position position="453"/>
    </location>
</feature>
<gene>
    <name evidence="1" type="ORF">LTS18_006313</name>
</gene>